<reference evidence="2" key="2">
    <citation type="submission" date="2011-03" db="EMBL/GenBank/DDBJ databases">
        <title>Annotation of Magnaporthe poae ATCC 64411.</title>
        <authorList>
            <person name="Ma L.-J."/>
            <person name="Dead R."/>
            <person name="Young S.K."/>
            <person name="Zeng Q."/>
            <person name="Gargeya S."/>
            <person name="Fitzgerald M."/>
            <person name="Haas B."/>
            <person name="Abouelleil A."/>
            <person name="Alvarado L."/>
            <person name="Arachchi H.M."/>
            <person name="Berlin A."/>
            <person name="Brown A."/>
            <person name="Chapman S.B."/>
            <person name="Chen Z."/>
            <person name="Dunbar C."/>
            <person name="Freedman E."/>
            <person name="Gearin G."/>
            <person name="Gellesch M."/>
            <person name="Goldberg J."/>
            <person name="Griggs A."/>
            <person name="Gujja S."/>
            <person name="Heiman D."/>
            <person name="Howarth C."/>
            <person name="Larson L."/>
            <person name="Lui A."/>
            <person name="MacDonald P.J.P."/>
            <person name="Mehta T."/>
            <person name="Montmayeur A."/>
            <person name="Murphy C."/>
            <person name="Neiman D."/>
            <person name="Pearson M."/>
            <person name="Priest M."/>
            <person name="Roberts A."/>
            <person name="Saif S."/>
            <person name="Shea T."/>
            <person name="Shenoy N."/>
            <person name="Sisk P."/>
            <person name="Stolte C."/>
            <person name="Sykes S."/>
            <person name="Yandava C."/>
            <person name="Wortman J."/>
            <person name="Nusbaum C."/>
            <person name="Birren B."/>
        </authorList>
    </citation>
    <scope>NUCLEOTIDE SEQUENCE</scope>
    <source>
        <strain evidence="2">ATCC 64411</strain>
    </source>
</reference>
<organism evidence="2">
    <name type="scientific">Magnaporthiopsis poae (strain ATCC 64411 / 73-15)</name>
    <name type="common">Kentucky bluegrass fungus</name>
    <name type="synonym">Magnaporthe poae</name>
    <dbReference type="NCBI Taxonomy" id="644358"/>
    <lineage>
        <taxon>Eukaryota</taxon>
        <taxon>Fungi</taxon>
        <taxon>Dikarya</taxon>
        <taxon>Ascomycota</taxon>
        <taxon>Pezizomycotina</taxon>
        <taxon>Sordariomycetes</taxon>
        <taxon>Sordariomycetidae</taxon>
        <taxon>Magnaporthales</taxon>
        <taxon>Magnaporthaceae</taxon>
        <taxon>Magnaporthiopsis</taxon>
    </lineage>
</organism>
<dbReference type="InterPro" id="IPR011012">
    <property type="entry name" value="Longin-like_dom_sf"/>
</dbReference>
<evidence type="ECO:0000313" key="2">
    <source>
        <dbReference type="EMBL" id="KLU92822.1"/>
    </source>
</evidence>
<protein>
    <recommendedName>
        <fullName evidence="1">Signal recognition particle receptor alpha subunit N-terminal domain-containing protein</fullName>
    </recommendedName>
</protein>
<reference evidence="2" key="1">
    <citation type="submission" date="2010-05" db="EMBL/GenBank/DDBJ databases">
        <title>The Genome Sequence of Magnaporthe poae strain ATCC 64411.</title>
        <authorList>
            <consortium name="The Broad Institute Genome Sequencing Platform"/>
            <consortium name="Broad Institute Genome Sequencing Center for Infectious Disease"/>
            <person name="Ma L.-J."/>
            <person name="Dead R."/>
            <person name="Young S."/>
            <person name="Zeng Q."/>
            <person name="Koehrsen M."/>
            <person name="Alvarado L."/>
            <person name="Berlin A."/>
            <person name="Chapman S.B."/>
            <person name="Chen Z."/>
            <person name="Freedman E."/>
            <person name="Gellesch M."/>
            <person name="Goldberg J."/>
            <person name="Griggs A."/>
            <person name="Gujja S."/>
            <person name="Heilman E.R."/>
            <person name="Heiman D."/>
            <person name="Hepburn T."/>
            <person name="Howarth C."/>
            <person name="Jen D."/>
            <person name="Larson L."/>
            <person name="Mehta T."/>
            <person name="Neiman D."/>
            <person name="Pearson M."/>
            <person name="Roberts A."/>
            <person name="Saif S."/>
            <person name="Shea T."/>
            <person name="Shenoy N."/>
            <person name="Sisk P."/>
            <person name="Stolte C."/>
            <person name="Sykes S."/>
            <person name="Walk T."/>
            <person name="White J."/>
            <person name="Yandava C."/>
            <person name="Haas B."/>
            <person name="Nusbaum C."/>
            <person name="Birren B."/>
        </authorList>
    </citation>
    <scope>NUCLEOTIDE SEQUENCE</scope>
    <source>
        <strain evidence="2">ATCC 64411</strain>
    </source>
</reference>
<dbReference type="OrthoDB" id="1727884at2759"/>
<dbReference type="GO" id="GO:0005785">
    <property type="term" value="C:signal recognition particle receptor complex"/>
    <property type="evidence" value="ECO:0007669"/>
    <property type="project" value="InterPro"/>
</dbReference>
<dbReference type="Pfam" id="PF04086">
    <property type="entry name" value="SRP-alpha_N"/>
    <property type="match status" value="1"/>
</dbReference>
<name>A0A0H2UA82_MAGP6</name>
<proteinExistence type="predicted"/>
<evidence type="ECO:0000259" key="1">
    <source>
        <dbReference type="Pfam" id="PF04086"/>
    </source>
</evidence>
<dbReference type="InterPro" id="IPR007222">
    <property type="entry name" value="Sig_recog_particle_rcpt_asu_N"/>
</dbReference>
<dbReference type="GO" id="GO:0005047">
    <property type="term" value="F:signal recognition particle binding"/>
    <property type="evidence" value="ECO:0007669"/>
    <property type="project" value="InterPro"/>
</dbReference>
<dbReference type="AlphaFoldDB" id="A0A0H2UA82"/>
<dbReference type="GO" id="GO:0003924">
    <property type="term" value="F:GTPase activity"/>
    <property type="evidence" value="ECO:0007669"/>
    <property type="project" value="InterPro"/>
</dbReference>
<sequence>MLDTFEILTTSGVVLWSRTLTPVSPAVINGFISDVFIEEKAPHAAAARESSLAAANAPYRTDSHTFRWAFAKDLGLIFVAVYRSLLNLPWVSRLVDNIRAIFVNLYGD</sequence>
<dbReference type="GO" id="GO:0006886">
    <property type="term" value="P:intracellular protein transport"/>
    <property type="evidence" value="ECO:0007669"/>
    <property type="project" value="InterPro"/>
</dbReference>
<dbReference type="GO" id="GO:0005525">
    <property type="term" value="F:GTP binding"/>
    <property type="evidence" value="ECO:0007669"/>
    <property type="project" value="InterPro"/>
</dbReference>
<gene>
    <name evidence="2" type="ORF">MAPG_11744</name>
</gene>
<dbReference type="VEuPathDB" id="FungiDB:MAPG_11744"/>
<feature type="domain" description="Signal recognition particle receptor alpha subunit N-terminal" evidence="1">
    <location>
        <begin position="27"/>
        <end position="108"/>
    </location>
</feature>
<dbReference type="Gene3D" id="3.30.450.60">
    <property type="match status" value="1"/>
</dbReference>
<dbReference type="SUPFAM" id="SSF64356">
    <property type="entry name" value="SNARE-like"/>
    <property type="match status" value="1"/>
</dbReference>
<feature type="non-terminal residue" evidence="2">
    <location>
        <position position="108"/>
    </location>
</feature>
<dbReference type="EMBL" id="GL876995">
    <property type="protein sequence ID" value="KLU92822.1"/>
    <property type="molecule type" value="Genomic_DNA"/>
</dbReference>
<dbReference type="CDD" id="cd14826">
    <property type="entry name" value="SR_alpha_SRX"/>
    <property type="match status" value="1"/>
</dbReference>
<accession>A0A0H2UA82</accession>